<dbReference type="GO" id="GO:0019776">
    <property type="term" value="F:Atg8-family ligase activity"/>
    <property type="evidence" value="ECO:0007669"/>
    <property type="project" value="TreeGrafter"/>
</dbReference>
<dbReference type="AlphaFoldDB" id="A0A091DKK7"/>
<evidence type="ECO:0000256" key="2">
    <source>
        <dbReference type="ARBA" id="ARBA00007683"/>
    </source>
</evidence>
<evidence type="ECO:0000256" key="8">
    <source>
        <dbReference type="ARBA" id="ARBA00023006"/>
    </source>
</evidence>
<dbReference type="GO" id="GO:0000407">
    <property type="term" value="C:phagophore assembly site"/>
    <property type="evidence" value="ECO:0007669"/>
    <property type="project" value="TreeGrafter"/>
</dbReference>
<accession>A0A091DKK7</accession>
<feature type="region of interest" description="Disordered" evidence="10">
    <location>
        <begin position="106"/>
        <end position="129"/>
    </location>
</feature>
<evidence type="ECO:0000256" key="10">
    <source>
        <dbReference type="SAM" id="MobiDB-lite"/>
    </source>
</evidence>
<dbReference type="Pfam" id="PF03987">
    <property type="entry name" value="Autophagy_act_C"/>
    <property type="match status" value="1"/>
</dbReference>
<evidence type="ECO:0000256" key="5">
    <source>
        <dbReference type="ARBA" id="ARBA00022490"/>
    </source>
</evidence>
<name>A0A091DKK7_FUKDA</name>
<keyword evidence="5" id="KW-0963">Cytoplasm</keyword>
<dbReference type="PANTHER" id="PTHR12866:SF2">
    <property type="entry name" value="UBIQUITIN-LIKE-CONJUGATING ENZYME ATG3"/>
    <property type="match status" value="1"/>
</dbReference>
<dbReference type="GO" id="GO:0044804">
    <property type="term" value="P:nucleophagy"/>
    <property type="evidence" value="ECO:0007669"/>
    <property type="project" value="TreeGrafter"/>
</dbReference>
<comment type="similarity">
    <text evidence="2">Belongs to the ATG3 family.</text>
</comment>
<evidence type="ECO:0000256" key="7">
    <source>
        <dbReference type="ARBA" id="ARBA00022927"/>
    </source>
</evidence>
<keyword evidence="6" id="KW-0833">Ubl conjugation pathway</keyword>
<proteinExistence type="inferred from homology"/>
<dbReference type="GO" id="GO:0000422">
    <property type="term" value="P:autophagy of mitochondrion"/>
    <property type="evidence" value="ECO:0007669"/>
    <property type="project" value="TreeGrafter"/>
</dbReference>
<dbReference type="GO" id="GO:0000045">
    <property type="term" value="P:autophagosome assembly"/>
    <property type="evidence" value="ECO:0007669"/>
    <property type="project" value="TreeGrafter"/>
</dbReference>
<dbReference type="GO" id="GO:0015031">
    <property type="term" value="P:protein transport"/>
    <property type="evidence" value="ECO:0007669"/>
    <property type="project" value="UniProtKB-KW"/>
</dbReference>
<organism evidence="11 12">
    <name type="scientific">Fukomys damarensis</name>
    <name type="common">Damaraland mole rat</name>
    <name type="synonym">Cryptomys damarensis</name>
    <dbReference type="NCBI Taxonomy" id="885580"/>
    <lineage>
        <taxon>Eukaryota</taxon>
        <taxon>Metazoa</taxon>
        <taxon>Chordata</taxon>
        <taxon>Craniata</taxon>
        <taxon>Vertebrata</taxon>
        <taxon>Euteleostomi</taxon>
        <taxon>Mammalia</taxon>
        <taxon>Eutheria</taxon>
        <taxon>Euarchontoglires</taxon>
        <taxon>Glires</taxon>
        <taxon>Rodentia</taxon>
        <taxon>Hystricomorpha</taxon>
        <taxon>Bathyergidae</taxon>
        <taxon>Fukomys</taxon>
    </lineage>
</organism>
<gene>
    <name evidence="11" type="ORF">H920_15232</name>
</gene>
<comment type="subcellular location">
    <subcellularLocation>
        <location evidence="1">Cytoplasm</location>
    </subcellularLocation>
</comment>
<protein>
    <recommendedName>
        <fullName evidence="3">Ubiquitin-like-conjugating enzyme ATG3</fullName>
    </recommendedName>
    <alternativeName>
        <fullName evidence="9">Autophagy-related protein 3</fullName>
    </alternativeName>
</protein>
<evidence type="ECO:0000256" key="1">
    <source>
        <dbReference type="ARBA" id="ARBA00004496"/>
    </source>
</evidence>
<dbReference type="Proteomes" id="UP000028990">
    <property type="component" value="Unassembled WGS sequence"/>
</dbReference>
<dbReference type="EMBL" id="KN123775">
    <property type="protein sequence ID" value="KFO23331.1"/>
    <property type="molecule type" value="Genomic_DNA"/>
</dbReference>
<evidence type="ECO:0000313" key="11">
    <source>
        <dbReference type="EMBL" id="KFO23331.1"/>
    </source>
</evidence>
<keyword evidence="12" id="KW-1185">Reference proteome</keyword>
<evidence type="ECO:0000256" key="3">
    <source>
        <dbReference type="ARBA" id="ARBA00017573"/>
    </source>
</evidence>
<dbReference type="PANTHER" id="PTHR12866">
    <property type="entry name" value="UBIQUITIN-LIKE-CONJUGATING ENZYME ATG3"/>
    <property type="match status" value="1"/>
</dbReference>
<evidence type="ECO:0000313" key="12">
    <source>
        <dbReference type="Proteomes" id="UP000028990"/>
    </source>
</evidence>
<dbReference type="InterPro" id="IPR007135">
    <property type="entry name" value="Atg3/Atg10"/>
</dbReference>
<evidence type="ECO:0000256" key="6">
    <source>
        <dbReference type="ARBA" id="ARBA00022786"/>
    </source>
</evidence>
<reference evidence="11 12" key="1">
    <citation type="submission" date="2013-11" db="EMBL/GenBank/DDBJ databases">
        <title>The Damaraland mole rat (Fukomys damarensis) genome and evolution of African mole rats.</title>
        <authorList>
            <person name="Gladyshev V.N."/>
            <person name="Fang X."/>
        </authorList>
    </citation>
    <scope>NUCLEOTIDE SEQUENCE [LARGE SCALE GENOMIC DNA]</scope>
    <source>
        <tissue evidence="11">Liver</tissue>
    </source>
</reference>
<keyword evidence="4" id="KW-0813">Transport</keyword>
<dbReference type="GO" id="GO:0061723">
    <property type="term" value="P:glycophagy"/>
    <property type="evidence" value="ECO:0007669"/>
    <property type="project" value="TreeGrafter"/>
</dbReference>
<evidence type="ECO:0000256" key="4">
    <source>
        <dbReference type="ARBA" id="ARBA00022448"/>
    </source>
</evidence>
<keyword evidence="8" id="KW-0072">Autophagy</keyword>
<evidence type="ECO:0000256" key="9">
    <source>
        <dbReference type="ARBA" id="ARBA00034553"/>
    </source>
</evidence>
<sequence length="156" mass="17353">MQIVCIKNSSGLPGPCQLLPSLPYQGACRGSGPRMQNVINTVKGEALEVAEYLIPGLQGIKMQTNFGNQKCVMLQKLQTEYSDELKAVIEDDGDRGERMYEDISQDHVKKTATTENDPQLPPPPTGSVHPCRHAEVMKKIMRQMQEGESLVFMCIF</sequence>
<dbReference type="GO" id="GO:0005829">
    <property type="term" value="C:cytosol"/>
    <property type="evidence" value="ECO:0007669"/>
    <property type="project" value="TreeGrafter"/>
</dbReference>
<keyword evidence="7" id="KW-0653">Protein transport</keyword>